<accession>A0A0C3GV39</accession>
<dbReference type="HOGENOM" id="CLU_052989_0_1_1"/>
<sequence length="292" mass="31020">VSLVYQFATNGSWIENLAVRSNGKIVITRADVPELWSIDPSDDSASLIHTFPNATGIQGITEIQHDVFAIAVGILPTANAAASPGSWVIWKVDLNPRTPTFTVITAIPEALFLNGLTTVNNHGLVLITDSYKGVIWRLDTNTAAYSIALSDSTMLPLPLPNQLGVNGVKLLNGYAYYTSTSQQKFCRVRINSEANATGSYEVVASGFGQDDFAFALSSKPYIATHPQDSVVKVVGGQVFTIAGSNTTWTLAGSTSAQFGYTDAGTVLYVTTNGGVGFPVLGRLEPGKIVKIS</sequence>
<dbReference type="Proteomes" id="UP000054321">
    <property type="component" value="Unassembled WGS sequence"/>
</dbReference>
<evidence type="ECO:0000313" key="2">
    <source>
        <dbReference type="Proteomes" id="UP000054321"/>
    </source>
</evidence>
<proteinExistence type="predicted"/>
<feature type="non-terminal residue" evidence="1">
    <location>
        <position position="1"/>
    </location>
</feature>
<dbReference type="Gene3D" id="2.120.10.30">
    <property type="entry name" value="TolB, C-terminal domain"/>
    <property type="match status" value="1"/>
</dbReference>
<dbReference type="OrthoDB" id="9977941at2759"/>
<organism evidence="1 2">
    <name type="scientific">Oidiodendron maius (strain Zn)</name>
    <dbReference type="NCBI Taxonomy" id="913774"/>
    <lineage>
        <taxon>Eukaryota</taxon>
        <taxon>Fungi</taxon>
        <taxon>Dikarya</taxon>
        <taxon>Ascomycota</taxon>
        <taxon>Pezizomycotina</taxon>
        <taxon>Leotiomycetes</taxon>
        <taxon>Leotiomycetes incertae sedis</taxon>
        <taxon>Myxotrichaceae</taxon>
        <taxon>Oidiodendron</taxon>
    </lineage>
</organism>
<dbReference type="InterPro" id="IPR011042">
    <property type="entry name" value="6-blade_b-propeller_TolB-like"/>
</dbReference>
<name>A0A0C3GV39_OIDMZ</name>
<dbReference type="STRING" id="913774.A0A0C3GV39"/>
<reference evidence="2" key="2">
    <citation type="submission" date="2015-01" db="EMBL/GenBank/DDBJ databases">
        <title>Evolutionary Origins and Diversification of the Mycorrhizal Mutualists.</title>
        <authorList>
            <consortium name="DOE Joint Genome Institute"/>
            <consortium name="Mycorrhizal Genomics Consortium"/>
            <person name="Kohler A."/>
            <person name="Kuo A."/>
            <person name="Nagy L.G."/>
            <person name="Floudas D."/>
            <person name="Copeland A."/>
            <person name="Barry K.W."/>
            <person name="Cichocki N."/>
            <person name="Veneault-Fourrey C."/>
            <person name="LaButti K."/>
            <person name="Lindquist E.A."/>
            <person name="Lipzen A."/>
            <person name="Lundell T."/>
            <person name="Morin E."/>
            <person name="Murat C."/>
            <person name="Riley R."/>
            <person name="Ohm R."/>
            <person name="Sun H."/>
            <person name="Tunlid A."/>
            <person name="Henrissat B."/>
            <person name="Grigoriev I.V."/>
            <person name="Hibbett D.S."/>
            <person name="Martin F."/>
        </authorList>
    </citation>
    <scope>NUCLEOTIDE SEQUENCE [LARGE SCALE GENOMIC DNA]</scope>
    <source>
        <strain evidence="2">Zn</strain>
    </source>
</reference>
<dbReference type="EMBL" id="KN832891">
    <property type="protein sequence ID" value="KIM94156.1"/>
    <property type="molecule type" value="Genomic_DNA"/>
</dbReference>
<evidence type="ECO:0008006" key="3">
    <source>
        <dbReference type="Google" id="ProtNLM"/>
    </source>
</evidence>
<dbReference type="PANTHER" id="PTHR42060">
    <property type="entry name" value="NHL REPEAT-CONTAINING PROTEIN-RELATED"/>
    <property type="match status" value="1"/>
</dbReference>
<dbReference type="SUPFAM" id="SSF63829">
    <property type="entry name" value="Calcium-dependent phosphotriesterase"/>
    <property type="match status" value="1"/>
</dbReference>
<evidence type="ECO:0000313" key="1">
    <source>
        <dbReference type="EMBL" id="KIM94156.1"/>
    </source>
</evidence>
<reference evidence="1 2" key="1">
    <citation type="submission" date="2014-04" db="EMBL/GenBank/DDBJ databases">
        <authorList>
            <consortium name="DOE Joint Genome Institute"/>
            <person name="Kuo A."/>
            <person name="Martino E."/>
            <person name="Perotto S."/>
            <person name="Kohler A."/>
            <person name="Nagy L.G."/>
            <person name="Floudas D."/>
            <person name="Copeland A."/>
            <person name="Barry K.W."/>
            <person name="Cichocki N."/>
            <person name="Veneault-Fourrey C."/>
            <person name="LaButti K."/>
            <person name="Lindquist E.A."/>
            <person name="Lipzen A."/>
            <person name="Lundell T."/>
            <person name="Morin E."/>
            <person name="Murat C."/>
            <person name="Sun H."/>
            <person name="Tunlid A."/>
            <person name="Henrissat B."/>
            <person name="Grigoriev I.V."/>
            <person name="Hibbett D.S."/>
            <person name="Martin F."/>
            <person name="Nordberg H.P."/>
            <person name="Cantor M.N."/>
            <person name="Hua S.X."/>
        </authorList>
    </citation>
    <scope>NUCLEOTIDE SEQUENCE [LARGE SCALE GENOMIC DNA]</scope>
    <source>
        <strain evidence="1 2">Zn</strain>
    </source>
</reference>
<protein>
    <recommendedName>
        <fullName evidence="3">SMP-30/Gluconolactonase/LRE-like region domain-containing protein</fullName>
    </recommendedName>
</protein>
<gene>
    <name evidence="1" type="ORF">OIDMADRAFT_73153</name>
</gene>
<dbReference type="PANTHER" id="PTHR42060:SF1">
    <property type="entry name" value="NHL REPEAT-CONTAINING PROTEIN"/>
    <property type="match status" value="1"/>
</dbReference>
<dbReference type="AlphaFoldDB" id="A0A0C3GV39"/>
<dbReference type="InParanoid" id="A0A0C3GV39"/>
<feature type="non-terminal residue" evidence="1">
    <location>
        <position position="292"/>
    </location>
</feature>
<dbReference type="InterPro" id="IPR052998">
    <property type="entry name" value="Hetero-Diels-Alderase-like"/>
</dbReference>
<keyword evidence="2" id="KW-1185">Reference proteome</keyword>